<dbReference type="InterPro" id="IPR007130">
    <property type="entry name" value="DAGAT"/>
</dbReference>
<evidence type="ECO:0000256" key="1">
    <source>
        <dbReference type="ARBA" id="ARBA00004477"/>
    </source>
</evidence>
<comment type="pathway">
    <text evidence="3">Lipid metabolism.</text>
</comment>
<evidence type="ECO:0000256" key="3">
    <source>
        <dbReference type="ARBA" id="ARBA00005189"/>
    </source>
</evidence>
<gene>
    <name evidence="18" type="primary">DGA1</name>
    <name evidence="18" type="ORF">TWF481_005543</name>
</gene>
<comment type="subcellular location">
    <subcellularLocation>
        <location evidence="1 16">Endoplasmic reticulum membrane</location>
        <topology evidence="1 16">Multi-pass membrane protein</topology>
    </subcellularLocation>
</comment>
<dbReference type="AlphaFoldDB" id="A0AAV9WE12"/>
<evidence type="ECO:0000256" key="7">
    <source>
        <dbReference type="ARBA" id="ARBA00022679"/>
    </source>
</evidence>
<keyword evidence="11 16" id="KW-1133">Transmembrane helix</keyword>
<keyword evidence="10 16" id="KW-0256">Endoplasmic reticulum</keyword>
<keyword evidence="14 16" id="KW-0012">Acyltransferase</keyword>
<evidence type="ECO:0000256" key="10">
    <source>
        <dbReference type="ARBA" id="ARBA00022824"/>
    </source>
</evidence>
<evidence type="ECO:0000256" key="14">
    <source>
        <dbReference type="ARBA" id="ARBA00023315"/>
    </source>
</evidence>
<keyword evidence="7" id="KW-0808">Transferase</keyword>
<keyword evidence="19" id="KW-1185">Reference proteome</keyword>
<evidence type="ECO:0000256" key="12">
    <source>
        <dbReference type="ARBA" id="ARBA00023098"/>
    </source>
</evidence>
<keyword evidence="8 16" id="KW-0812">Transmembrane</keyword>
<evidence type="ECO:0000313" key="18">
    <source>
        <dbReference type="EMBL" id="KAK6507094.1"/>
    </source>
</evidence>
<keyword evidence="9" id="KW-0319">Glycerol metabolism</keyword>
<comment type="pathway">
    <text evidence="2 16">Glycerolipid metabolism; triacylglycerol biosynthesis.</text>
</comment>
<evidence type="ECO:0000256" key="13">
    <source>
        <dbReference type="ARBA" id="ARBA00023136"/>
    </source>
</evidence>
<dbReference type="GO" id="GO:0005789">
    <property type="term" value="C:endoplasmic reticulum membrane"/>
    <property type="evidence" value="ECO:0007669"/>
    <property type="project" value="UniProtKB-SubCell"/>
</dbReference>
<dbReference type="Proteomes" id="UP001370758">
    <property type="component" value="Unassembled WGS sequence"/>
</dbReference>
<evidence type="ECO:0000256" key="9">
    <source>
        <dbReference type="ARBA" id="ARBA00022798"/>
    </source>
</evidence>
<dbReference type="PANTHER" id="PTHR12317:SF0">
    <property type="entry name" value="ACYLTRANSFERASE"/>
    <property type="match status" value="1"/>
</dbReference>
<dbReference type="CDD" id="cd07987">
    <property type="entry name" value="LPLAT_MGAT-like"/>
    <property type="match status" value="1"/>
</dbReference>
<proteinExistence type="inferred from homology"/>
<comment type="similarity">
    <text evidence="4 16">Belongs to the diacylglycerol acyltransferase family.</text>
</comment>
<evidence type="ECO:0000256" key="6">
    <source>
        <dbReference type="ARBA" id="ARBA00022516"/>
    </source>
</evidence>
<feature type="region of interest" description="Disordered" evidence="17">
    <location>
        <begin position="1"/>
        <end position="29"/>
    </location>
</feature>
<evidence type="ECO:0000256" key="8">
    <source>
        <dbReference type="ARBA" id="ARBA00022692"/>
    </source>
</evidence>
<evidence type="ECO:0000256" key="16">
    <source>
        <dbReference type="RuleBase" id="RU367023"/>
    </source>
</evidence>
<protein>
    <recommendedName>
        <fullName evidence="5 16">Diacylglycerol O-acyltransferase</fullName>
        <ecNumber evidence="5 16">2.3.1.20</ecNumber>
    </recommendedName>
</protein>
<evidence type="ECO:0000256" key="15">
    <source>
        <dbReference type="ARBA" id="ARBA00048109"/>
    </source>
</evidence>
<reference evidence="18 19" key="1">
    <citation type="submission" date="2023-08" db="EMBL/GenBank/DDBJ databases">
        <authorList>
            <person name="Palmer J.M."/>
        </authorList>
    </citation>
    <scope>NUCLEOTIDE SEQUENCE [LARGE SCALE GENOMIC DNA]</scope>
    <source>
        <strain evidence="18 19">TWF481</strain>
    </source>
</reference>
<dbReference type="EC" id="2.3.1.20" evidence="5 16"/>
<comment type="caution">
    <text evidence="18">The sequence shown here is derived from an EMBL/GenBank/DDBJ whole genome shotgun (WGS) entry which is preliminary data.</text>
</comment>
<dbReference type="PANTHER" id="PTHR12317">
    <property type="entry name" value="DIACYLGLYCEROL O-ACYLTRANSFERASE"/>
    <property type="match status" value="1"/>
</dbReference>
<sequence>MANVIDSPNPDDTIKPPPPTANDTKPRVNGIKPIQRTYSIVDKDGVPSELVTGPSPRRKAIRWAPLVIPIRRRLETLVVVIFQLAGLIALAMFWFTAANPLTWPLLVPYLIYLTLTPPPSDQPPSNFLSPIIRNKRFWSYFCTYFPMRLHRSVELSPEENYIFGFHPHGIISHGAWGSFVTKTTGWDELFPGISNTLLTLESNFRLPFYREYLIGMGLGSVSRKSCENLLGGVPGEVSEADVHLTIWDRAPKVFRKSKGLVSGSATPVAASTANSITMNGNATHLNRGVVLGGEKPAMKKGQGITIVVGGAQESLFAKPGNMTLKMRKGFLRVAVRTGAHLVPVLSFGENDLFDQLIPKKTSWVHKFQILVKKVFGFTIPLFHARGIFNYDVGLVPYRVPVNTVVGRPIKTIQSPDPRDDYIDELQDLYCEELERLWEEHKDKFAPRRRAEMRIIR</sequence>
<evidence type="ECO:0000256" key="2">
    <source>
        <dbReference type="ARBA" id="ARBA00004771"/>
    </source>
</evidence>
<evidence type="ECO:0000256" key="11">
    <source>
        <dbReference type="ARBA" id="ARBA00022989"/>
    </source>
</evidence>
<evidence type="ECO:0000256" key="4">
    <source>
        <dbReference type="ARBA" id="ARBA00005420"/>
    </source>
</evidence>
<comment type="caution">
    <text evidence="16">Lacks conserved residue(s) required for the propagation of feature annotation.</text>
</comment>
<organism evidence="18 19">
    <name type="scientific">Arthrobotrys musiformis</name>
    <dbReference type="NCBI Taxonomy" id="47236"/>
    <lineage>
        <taxon>Eukaryota</taxon>
        <taxon>Fungi</taxon>
        <taxon>Dikarya</taxon>
        <taxon>Ascomycota</taxon>
        <taxon>Pezizomycotina</taxon>
        <taxon>Orbiliomycetes</taxon>
        <taxon>Orbiliales</taxon>
        <taxon>Orbiliaceae</taxon>
        <taxon>Arthrobotrys</taxon>
    </lineage>
</organism>
<comment type="catalytic activity">
    <reaction evidence="15 16">
        <text>an acyl-CoA + a 1,2-diacyl-sn-glycerol = a triacyl-sn-glycerol + CoA</text>
        <dbReference type="Rhea" id="RHEA:10868"/>
        <dbReference type="ChEBI" id="CHEBI:17815"/>
        <dbReference type="ChEBI" id="CHEBI:57287"/>
        <dbReference type="ChEBI" id="CHEBI:58342"/>
        <dbReference type="ChEBI" id="CHEBI:64615"/>
        <dbReference type="EC" id="2.3.1.20"/>
    </reaction>
</comment>
<dbReference type="GO" id="GO:0004144">
    <property type="term" value="F:diacylglycerol O-acyltransferase activity"/>
    <property type="evidence" value="ECO:0007669"/>
    <property type="project" value="UniProtKB-UniRule"/>
</dbReference>
<keyword evidence="13 16" id="KW-0472">Membrane</keyword>
<dbReference type="GO" id="GO:0019432">
    <property type="term" value="P:triglyceride biosynthetic process"/>
    <property type="evidence" value="ECO:0007669"/>
    <property type="project" value="UniProtKB-UniRule"/>
</dbReference>
<evidence type="ECO:0000313" key="19">
    <source>
        <dbReference type="Proteomes" id="UP001370758"/>
    </source>
</evidence>
<accession>A0AAV9WE12</accession>
<keyword evidence="12 16" id="KW-0443">Lipid metabolism</keyword>
<keyword evidence="6 16" id="KW-0444">Lipid biosynthesis</keyword>
<comment type="function">
    <text evidence="16">Catalyzes the terminal and only committed step in triacylglycerol synthesis by using diacylglycerol and fatty acyl CoA as substrates.</text>
</comment>
<feature type="transmembrane region" description="Helical" evidence="16">
    <location>
        <begin position="76"/>
        <end position="95"/>
    </location>
</feature>
<dbReference type="GO" id="GO:0006071">
    <property type="term" value="P:glycerol metabolic process"/>
    <property type="evidence" value="ECO:0007669"/>
    <property type="project" value="UniProtKB-UniRule"/>
</dbReference>
<evidence type="ECO:0000256" key="17">
    <source>
        <dbReference type="SAM" id="MobiDB-lite"/>
    </source>
</evidence>
<name>A0AAV9WE12_9PEZI</name>
<dbReference type="Pfam" id="PF03982">
    <property type="entry name" value="DAGAT"/>
    <property type="match status" value="2"/>
</dbReference>
<dbReference type="EMBL" id="JAVHJL010000003">
    <property type="protein sequence ID" value="KAK6507094.1"/>
    <property type="molecule type" value="Genomic_DNA"/>
</dbReference>
<evidence type="ECO:0000256" key="5">
    <source>
        <dbReference type="ARBA" id="ARBA00013244"/>
    </source>
</evidence>